<keyword evidence="6" id="KW-0479">Metal-binding</keyword>
<feature type="region of interest" description="Disordered" evidence="8">
    <location>
        <begin position="790"/>
        <end position="823"/>
    </location>
</feature>
<feature type="region of interest" description="Disordered" evidence="8">
    <location>
        <begin position="235"/>
        <end position="312"/>
    </location>
</feature>
<evidence type="ECO:0000259" key="9">
    <source>
        <dbReference type="PROSITE" id="PS50280"/>
    </source>
</evidence>
<dbReference type="GO" id="GO:0008168">
    <property type="term" value="F:methyltransferase activity"/>
    <property type="evidence" value="ECO:0007669"/>
    <property type="project" value="UniProtKB-KW"/>
</dbReference>
<feature type="region of interest" description="Disordered" evidence="8">
    <location>
        <begin position="1"/>
        <end position="54"/>
    </location>
</feature>
<proteinExistence type="predicted"/>
<evidence type="ECO:0000256" key="3">
    <source>
        <dbReference type="ARBA" id="ARBA00022603"/>
    </source>
</evidence>
<dbReference type="InterPro" id="IPR001214">
    <property type="entry name" value="SET_dom"/>
</dbReference>
<dbReference type="GO" id="GO:0046872">
    <property type="term" value="F:metal ion binding"/>
    <property type="evidence" value="ECO:0007669"/>
    <property type="project" value="UniProtKB-KW"/>
</dbReference>
<dbReference type="Proteomes" id="UP001328107">
    <property type="component" value="Unassembled WGS sequence"/>
</dbReference>
<dbReference type="InterPro" id="IPR050973">
    <property type="entry name" value="H3K9_Histone-Lys_N-MTase"/>
</dbReference>
<keyword evidence="4" id="KW-0808">Transferase</keyword>
<evidence type="ECO:0000256" key="6">
    <source>
        <dbReference type="ARBA" id="ARBA00022723"/>
    </source>
</evidence>
<dbReference type="GO" id="GO:0032259">
    <property type="term" value="P:methylation"/>
    <property type="evidence" value="ECO:0007669"/>
    <property type="project" value="UniProtKB-KW"/>
</dbReference>
<keyword evidence="7" id="KW-0862">Zinc</keyword>
<reference evidence="11" key="1">
    <citation type="submission" date="2022-10" db="EMBL/GenBank/DDBJ databases">
        <title>Genome assembly of Pristionchus species.</title>
        <authorList>
            <person name="Yoshida K."/>
            <person name="Sommer R.J."/>
        </authorList>
    </citation>
    <scope>NUCLEOTIDE SEQUENCE [LARGE SCALE GENOMIC DNA]</scope>
    <source>
        <strain evidence="11">RS5460</strain>
    </source>
</reference>
<dbReference type="GO" id="GO:0005694">
    <property type="term" value="C:chromosome"/>
    <property type="evidence" value="ECO:0007669"/>
    <property type="project" value="UniProtKB-SubCell"/>
</dbReference>
<keyword evidence="11" id="KW-1185">Reference proteome</keyword>
<comment type="caution">
    <text evidence="10">The sequence shown here is derived from an EMBL/GenBank/DDBJ whole genome shotgun (WGS) entry which is preliminary data.</text>
</comment>
<evidence type="ECO:0000313" key="11">
    <source>
        <dbReference type="Proteomes" id="UP001328107"/>
    </source>
</evidence>
<evidence type="ECO:0000256" key="5">
    <source>
        <dbReference type="ARBA" id="ARBA00022691"/>
    </source>
</evidence>
<evidence type="ECO:0000256" key="7">
    <source>
        <dbReference type="ARBA" id="ARBA00022833"/>
    </source>
</evidence>
<dbReference type="SUPFAM" id="SSF82199">
    <property type="entry name" value="SET domain"/>
    <property type="match status" value="1"/>
</dbReference>
<dbReference type="Pfam" id="PF00856">
    <property type="entry name" value="SET"/>
    <property type="match status" value="1"/>
</dbReference>
<accession>A0AAN5I7W2</accession>
<feature type="compositionally biased region" description="Polar residues" evidence="8">
    <location>
        <begin position="42"/>
        <end position="54"/>
    </location>
</feature>
<keyword evidence="5" id="KW-0949">S-adenosyl-L-methionine</keyword>
<dbReference type="Gene3D" id="2.170.270.10">
    <property type="entry name" value="SET domain"/>
    <property type="match status" value="1"/>
</dbReference>
<dbReference type="PANTHER" id="PTHR46223:SF3">
    <property type="entry name" value="HISTONE-LYSINE N-METHYLTRANSFERASE SET-23"/>
    <property type="match status" value="1"/>
</dbReference>
<evidence type="ECO:0000256" key="4">
    <source>
        <dbReference type="ARBA" id="ARBA00022679"/>
    </source>
</evidence>
<keyword evidence="3" id="KW-0489">Methyltransferase</keyword>
<protein>
    <recommendedName>
        <fullName evidence="9">SET domain-containing protein</fullName>
    </recommendedName>
</protein>
<keyword evidence="2" id="KW-0158">Chromosome</keyword>
<evidence type="ECO:0000256" key="1">
    <source>
        <dbReference type="ARBA" id="ARBA00004286"/>
    </source>
</evidence>
<dbReference type="PANTHER" id="PTHR46223">
    <property type="entry name" value="HISTONE-LYSINE N-METHYLTRANSFERASE SUV39H"/>
    <property type="match status" value="1"/>
</dbReference>
<feature type="domain" description="SET" evidence="9">
    <location>
        <begin position="613"/>
        <end position="753"/>
    </location>
</feature>
<feature type="non-terminal residue" evidence="10">
    <location>
        <position position="1"/>
    </location>
</feature>
<sequence length="842" mass="96225">STSADAQEMERMKRSQMSLSDEESEGDRPSTTSNRRRRFQPPGNSNNESSSCEPLNILTTRLHLSRQTRSSSVAVAISKEFSSSCTPLPPPDFSHLYRRTRSSSVVSVKSKEQSSTKVQQKIKREASVPVQASSSTLAMYRKRIKRLESLPTETMMPRKRGRPCKDPIRGPIKKRTVEQILAANAKHKEWRMKRKLLKLMSVLEKSEQNVKQPVSSRASPPVGKGIVNRFRASSVLPMRGRPPCTTPSRASSVPRQIASEPKKRGRPPHISLPVASPFIESNKRGRPPRVPPPVPSPVTPSDTNPASSLPARTIVEKRRAHLKKRDEKCRKALGLHYEGKKYCMAKQGTVDEGSTWDYVQEILDGYKHSMEYWKKKEDRMAETGNPFETDFVVGCTAYKGNWDEAKRRIRVKILMKFTGFPYAHWNDYDSSNDAVEYKMVKAIQEFRWREALLSKVRKEMREECETRGEDFDQLYPHVFLPKGEVGTYATDEAMKRRTLFRAREATINEILKKVGVPPIIVEEWTGNTRDDNSLFEFVFTVYVHLSKKVQKAEREAHGTPLKHKCGVDCCCAGGSSRECHCCPNENDTVECNEDCACTIEDCPSRIMQRGRKTLMAVIRHPVKGWTTRALEDIPEGTYVGDYAGEMLTAWENKQLEQTYSTDLPYPLVDRRKPSAIHQKNDAKVSKNGGYCHRPLAMTALRKGNEGRWHSHSCDYNMQLTARFVSRKDWAFARLAFFTVKDVKIGQELTWNYHGDKLLRAISSKKKFRSDLIPRCVCGSSQCMIKPWDECSSDESEDETENDSFSDGEEIKPNERKKVMKKRRKRKVQTIIRSSDEENEFST</sequence>
<evidence type="ECO:0000256" key="2">
    <source>
        <dbReference type="ARBA" id="ARBA00022454"/>
    </source>
</evidence>
<dbReference type="AlphaFoldDB" id="A0AAN5I7W2"/>
<organism evidence="10 11">
    <name type="scientific">Pristionchus mayeri</name>
    <dbReference type="NCBI Taxonomy" id="1317129"/>
    <lineage>
        <taxon>Eukaryota</taxon>
        <taxon>Metazoa</taxon>
        <taxon>Ecdysozoa</taxon>
        <taxon>Nematoda</taxon>
        <taxon>Chromadorea</taxon>
        <taxon>Rhabditida</taxon>
        <taxon>Rhabditina</taxon>
        <taxon>Diplogasteromorpha</taxon>
        <taxon>Diplogasteroidea</taxon>
        <taxon>Neodiplogasteridae</taxon>
        <taxon>Pristionchus</taxon>
    </lineage>
</organism>
<evidence type="ECO:0000256" key="8">
    <source>
        <dbReference type="SAM" id="MobiDB-lite"/>
    </source>
</evidence>
<feature type="compositionally biased region" description="Acidic residues" evidence="8">
    <location>
        <begin position="790"/>
        <end position="807"/>
    </location>
</feature>
<gene>
    <name evidence="10" type="ORF">PMAYCL1PPCAC_24630</name>
</gene>
<feature type="compositionally biased region" description="Pro residues" evidence="8">
    <location>
        <begin position="288"/>
        <end position="298"/>
    </location>
</feature>
<name>A0AAN5I7W2_9BILA</name>
<dbReference type="PROSITE" id="PS50280">
    <property type="entry name" value="SET"/>
    <property type="match status" value="1"/>
</dbReference>
<comment type="subcellular location">
    <subcellularLocation>
        <location evidence="1">Chromosome</location>
    </subcellularLocation>
</comment>
<dbReference type="InterPro" id="IPR046341">
    <property type="entry name" value="SET_dom_sf"/>
</dbReference>
<dbReference type="EMBL" id="BTRK01000005">
    <property type="protein sequence ID" value="GMR54435.1"/>
    <property type="molecule type" value="Genomic_DNA"/>
</dbReference>
<evidence type="ECO:0000313" key="10">
    <source>
        <dbReference type="EMBL" id="GMR54435.1"/>
    </source>
</evidence>
<dbReference type="SMART" id="SM00317">
    <property type="entry name" value="SET"/>
    <property type="match status" value="1"/>
</dbReference>